<dbReference type="GO" id="GO:0005669">
    <property type="term" value="C:transcription factor TFIID complex"/>
    <property type="evidence" value="ECO:0007669"/>
    <property type="project" value="TreeGrafter"/>
</dbReference>
<dbReference type="STRING" id="1296121.A0A1A6A4Y3"/>
<evidence type="ECO:0000256" key="5">
    <source>
        <dbReference type="ARBA" id="ARBA00038392"/>
    </source>
</evidence>
<evidence type="ECO:0000313" key="10">
    <source>
        <dbReference type="Proteomes" id="UP000078595"/>
    </source>
</evidence>
<name>A0A1A6A4Y3_9TREE</name>
<evidence type="ECO:0000256" key="7">
    <source>
        <dbReference type="SAM" id="MobiDB-lite"/>
    </source>
</evidence>
<dbReference type="Gene3D" id="1.10.20.10">
    <property type="entry name" value="Histone, subunit A"/>
    <property type="match status" value="1"/>
</dbReference>
<feature type="region of interest" description="Disordered" evidence="7">
    <location>
        <begin position="159"/>
        <end position="220"/>
    </location>
</feature>
<dbReference type="SUPFAM" id="SSF47113">
    <property type="entry name" value="Histone-fold"/>
    <property type="match status" value="1"/>
</dbReference>
<evidence type="ECO:0000256" key="2">
    <source>
        <dbReference type="ARBA" id="ARBA00023015"/>
    </source>
</evidence>
<dbReference type="AlphaFoldDB" id="A0A1A6A4Y3"/>
<feature type="region of interest" description="Disordered" evidence="7">
    <location>
        <begin position="271"/>
        <end position="408"/>
    </location>
</feature>
<keyword evidence="4" id="KW-0539">Nucleus</keyword>
<evidence type="ECO:0000313" key="9">
    <source>
        <dbReference type="EMBL" id="WWC61980.1"/>
    </source>
</evidence>
<protein>
    <recommendedName>
        <fullName evidence="6">Transcription initiation factor TFIID subunit 13</fullName>
    </recommendedName>
</protein>
<keyword evidence="10" id="KW-1185">Reference proteome</keyword>
<dbReference type="PANTHER" id="PTHR11380">
    <property type="entry name" value="TRANSCRIPTION INITIATION FACTOR TFIID/SUPT3-RELATED"/>
    <property type="match status" value="1"/>
</dbReference>
<feature type="compositionally biased region" description="Low complexity" evidence="7">
    <location>
        <begin position="394"/>
        <end position="405"/>
    </location>
</feature>
<feature type="compositionally biased region" description="Basic and acidic residues" evidence="7">
    <location>
        <begin position="287"/>
        <end position="312"/>
    </location>
</feature>
<dbReference type="GO" id="GO:0046982">
    <property type="term" value="F:protein heterodimerization activity"/>
    <property type="evidence" value="ECO:0007669"/>
    <property type="project" value="InterPro"/>
</dbReference>
<accession>A0A1A6A4Y3</accession>
<gene>
    <name evidence="8" type="ORF">I303_04456</name>
    <name evidence="9" type="ORF">I303_104567</name>
</gene>
<dbReference type="KEGG" id="kdj:28968155"/>
<reference evidence="8" key="1">
    <citation type="submission" date="2013-07" db="EMBL/GenBank/DDBJ databases">
        <title>The Genome Sequence of Cryptococcus dejecticola CBS10117.</title>
        <authorList>
            <consortium name="The Broad Institute Genome Sequencing Platform"/>
            <person name="Cuomo C."/>
            <person name="Litvintseva A."/>
            <person name="Chen Y."/>
            <person name="Heitman J."/>
            <person name="Sun S."/>
            <person name="Springer D."/>
            <person name="Dromer F."/>
            <person name="Young S.K."/>
            <person name="Zeng Q."/>
            <person name="Gargeya S."/>
            <person name="Fitzgerald M."/>
            <person name="Abouelleil A."/>
            <person name="Alvarado L."/>
            <person name="Berlin A.M."/>
            <person name="Chapman S.B."/>
            <person name="Dewar J."/>
            <person name="Goldberg J."/>
            <person name="Griggs A."/>
            <person name="Gujja S."/>
            <person name="Hansen M."/>
            <person name="Howarth C."/>
            <person name="Imamovic A."/>
            <person name="Larimer J."/>
            <person name="McCowan C."/>
            <person name="Murphy C."/>
            <person name="Pearson M."/>
            <person name="Priest M."/>
            <person name="Roberts A."/>
            <person name="Saif S."/>
            <person name="Shea T."/>
            <person name="Sykes S."/>
            <person name="Wortman J."/>
            <person name="Nusbaum C."/>
            <person name="Birren B."/>
        </authorList>
    </citation>
    <scope>NUCLEOTIDE SEQUENCE [LARGE SCALE GENOMIC DNA]</scope>
    <source>
        <strain evidence="8">CBS 10117</strain>
    </source>
</reference>
<feature type="compositionally biased region" description="Basic and acidic residues" evidence="7">
    <location>
        <begin position="324"/>
        <end position="353"/>
    </location>
</feature>
<reference evidence="9" key="2">
    <citation type="submission" date="2013-07" db="EMBL/GenBank/DDBJ databases">
        <authorList>
            <consortium name="The Broad Institute Genome Sequencing Platform"/>
            <person name="Cuomo C."/>
            <person name="Litvintseva A."/>
            <person name="Chen Y."/>
            <person name="Heitman J."/>
            <person name="Sun S."/>
            <person name="Springer D."/>
            <person name="Dromer F."/>
            <person name="Young S.K."/>
            <person name="Zeng Q."/>
            <person name="Gargeya S."/>
            <person name="Fitzgerald M."/>
            <person name="Abouelleil A."/>
            <person name="Alvarado L."/>
            <person name="Berlin A.M."/>
            <person name="Chapman S.B."/>
            <person name="Dewar J."/>
            <person name="Goldberg J."/>
            <person name="Griggs A."/>
            <person name="Gujja S."/>
            <person name="Hansen M."/>
            <person name="Howarth C."/>
            <person name="Imamovic A."/>
            <person name="Larimer J."/>
            <person name="McCowan C."/>
            <person name="Murphy C."/>
            <person name="Pearson M."/>
            <person name="Priest M."/>
            <person name="Roberts A."/>
            <person name="Saif S."/>
            <person name="Shea T."/>
            <person name="Sykes S."/>
            <person name="Wortman J."/>
            <person name="Nusbaum C."/>
            <person name="Birren B."/>
        </authorList>
    </citation>
    <scope>NUCLEOTIDE SEQUENCE</scope>
    <source>
        <strain evidence="9">CBS 10117</strain>
    </source>
</reference>
<dbReference type="InterPro" id="IPR009072">
    <property type="entry name" value="Histone-fold"/>
</dbReference>
<feature type="compositionally biased region" description="Basic residues" evidence="7">
    <location>
        <begin position="313"/>
        <end position="323"/>
    </location>
</feature>
<feature type="compositionally biased region" description="Low complexity" evidence="7">
    <location>
        <begin position="30"/>
        <end position="43"/>
    </location>
</feature>
<feature type="compositionally biased region" description="Basic and acidic residues" evidence="7">
    <location>
        <begin position="632"/>
        <end position="641"/>
    </location>
</feature>
<feature type="compositionally biased region" description="Low complexity" evidence="7">
    <location>
        <begin position="599"/>
        <end position="608"/>
    </location>
</feature>
<dbReference type="RefSeq" id="XP_018262967.1">
    <property type="nucleotide sequence ID" value="XM_018407756.1"/>
</dbReference>
<reference evidence="9" key="3">
    <citation type="submission" date="2024-02" db="EMBL/GenBank/DDBJ databases">
        <title>Comparative genomics of Cryptococcus and Kwoniella reveals pathogenesis evolution and contrasting modes of karyotype evolution via chromosome fusion or intercentromeric recombination.</title>
        <authorList>
            <person name="Coelho M.A."/>
            <person name="David-Palma M."/>
            <person name="Shea T."/>
            <person name="Bowers K."/>
            <person name="McGinley-Smith S."/>
            <person name="Mohammad A.W."/>
            <person name="Gnirke A."/>
            <person name="Yurkov A.M."/>
            <person name="Nowrousian M."/>
            <person name="Sun S."/>
            <person name="Cuomo C.A."/>
            <person name="Heitman J."/>
        </authorList>
    </citation>
    <scope>NUCLEOTIDE SEQUENCE</scope>
    <source>
        <strain evidence="9">CBS 10117</strain>
    </source>
</reference>
<evidence type="ECO:0000256" key="6">
    <source>
        <dbReference type="ARBA" id="ARBA00040136"/>
    </source>
</evidence>
<dbReference type="EMBL" id="KI894031">
    <property type="protein sequence ID" value="OBR85125.1"/>
    <property type="molecule type" value="Genomic_DNA"/>
</dbReference>
<dbReference type="OrthoDB" id="10266074at2759"/>
<organism evidence="8">
    <name type="scientific">Kwoniella dejecticola CBS 10117</name>
    <dbReference type="NCBI Taxonomy" id="1296121"/>
    <lineage>
        <taxon>Eukaryota</taxon>
        <taxon>Fungi</taxon>
        <taxon>Dikarya</taxon>
        <taxon>Basidiomycota</taxon>
        <taxon>Agaricomycotina</taxon>
        <taxon>Tremellomycetes</taxon>
        <taxon>Tremellales</taxon>
        <taxon>Cryptococcaceae</taxon>
        <taxon>Kwoniella</taxon>
    </lineage>
</organism>
<feature type="region of interest" description="Disordered" evidence="7">
    <location>
        <begin position="21"/>
        <end position="44"/>
    </location>
</feature>
<sequence>MSQYPNNFNPQAFFGQAQQTLNGNATGSASPNPNMNTPSPMMSGIRPAALQQFNNSPAASPTPNRPHQFNASQLASLTDFHQRQQALLAVQQAQAQARAQGQGQGQGPGQGQAQNGNVTMGQGQPRPNLQAMQQILQQRLQAQQQQNALQTFLQNANQNQNQNQSISPAQLQAQAQMQAQLQAQTQTPPLPLGHLTPSNLTPQQAIPSPAPSRPINQNPAFNPALLNAAKIAQNTLNNSGSNFSLKSFSSSPALQSSNAIPKVADIPLSQTFVPPPDAIRPPSPVKPDSKAAVDTTNKDKTDDGQKKDEEKKEKKKRPKKKKEKKEDDTANPDEKDKEKTDDKDKVKDKDKDSNAPTPSVDKPVKPKKPRTEEEKARRAETRRKKIAAEREKAASTAAAAAVKPAAEGDDGVFSAVSTTNVAAVSEGKDVKRLAEQQGKQEAEPKLLETKAVAPGPAPAPVAAATAAPETRSRRQEGMRGSMRNEIARLMYGAGDVPEPDIDTVDYMEDMVTEFLADLCRPIPPLRPTPTSQPLPVPLSFEVIRHRLTTPVYGKYLERFDHMVYMSEILKQHRRIANPNLTDLVETVGNDYLGLDDPSAANANGNGNAMKRSGEAGENGPTKKRGRPNTQRVLKDPSEKRKPGPQKGWKLNRDPNAPPNRRSNAGSGAGGAQKRKYNRKLATPGLGAGVKREGSMNIQK</sequence>
<comment type="similarity">
    <text evidence="5">Belongs to the TAF13 family.</text>
</comment>
<evidence type="ECO:0000256" key="1">
    <source>
        <dbReference type="ARBA" id="ARBA00004123"/>
    </source>
</evidence>
<feature type="compositionally biased region" description="Pro residues" evidence="7">
    <location>
        <begin position="273"/>
        <end position="285"/>
    </location>
</feature>
<dbReference type="Proteomes" id="UP000078595">
    <property type="component" value="Chromosome 5"/>
</dbReference>
<feature type="compositionally biased region" description="Polar residues" evidence="7">
    <location>
        <begin position="196"/>
        <end position="206"/>
    </location>
</feature>
<dbReference type="Pfam" id="PF02269">
    <property type="entry name" value="TFIID-18kDa"/>
    <property type="match status" value="1"/>
</dbReference>
<feature type="region of interest" description="Disordered" evidence="7">
    <location>
        <begin position="98"/>
        <end position="126"/>
    </location>
</feature>
<dbReference type="PANTHER" id="PTHR11380:SF5">
    <property type="entry name" value="TRANSCRIPTION INITIATION FACTOR TFIID SUBUNIT 13"/>
    <property type="match status" value="1"/>
</dbReference>
<feature type="compositionally biased region" description="Low complexity" evidence="7">
    <location>
        <begin position="159"/>
        <end position="187"/>
    </location>
</feature>
<keyword evidence="3" id="KW-0804">Transcription</keyword>
<proteinExistence type="inferred from homology"/>
<dbReference type="GO" id="GO:0051123">
    <property type="term" value="P:RNA polymerase II preinitiation complex assembly"/>
    <property type="evidence" value="ECO:0007669"/>
    <property type="project" value="TreeGrafter"/>
</dbReference>
<dbReference type="InterPro" id="IPR003195">
    <property type="entry name" value="TFIID_TAF13"/>
</dbReference>
<comment type="subcellular location">
    <subcellularLocation>
        <location evidence="1">Nucleus</location>
    </subcellularLocation>
</comment>
<dbReference type="EMBL" id="CP144534">
    <property type="protein sequence ID" value="WWC61980.1"/>
    <property type="molecule type" value="Genomic_DNA"/>
</dbReference>
<evidence type="ECO:0000256" key="3">
    <source>
        <dbReference type="ARBA" id="ARBA00023163"/>
    </source>
</evidence>
<feature type="compositionally biased region" description="Basic and acidic residues" evidence="7">
    <location>
        <begin position="369"/>
        <end position="379"/>
    </location>
</feature>
<dbReference type="VEuPathDB" id="FungiDB:I303_04456"/>
<evidence type="ECO:0000313" key="8">
    <source>
        <dbReference type="EMBL" id="OBR85125.1"/>
    </source>
</evidence>
<keyword evidence="2" id="KW-0805">Transcription regulation</keyword>
<feature type="region of interest" description="Disordered" evidence="7">
    <location>
        <begin position="598"/>
        <end position="699"/>
    </location>
</feature>
<feature type="region of interest" description="Disordered" evidence="7">
    <location>
        <begin position="452"/>
        <end position="479"/>
    </location>
</feature>
<dbReference type="GeneID" id="28968155"/>
<evidence type="ECO:0000256" key="4">
    <source>
        <dbReference type="ARBA" id="ARBA00023242"/>
    </source>
</evidence>